<dbReference type="GO" id="GO:0051481">
    <property type="term" value="P:negative regulation of cytosolic calcium ion concentration"/>
    <property type="evidence" value="ECO:0007669"/>
    <property type="project" value="TreeGrafter"/>
</dbReference>
<dbReference type="GO" id="GO:0071875">
    <property type="term" value="P:adrenergic receptor signaling pathway"/>
    <property type="evidence" value="ECO:0007669"/>
    <property type="project" value="UniProtKB-ARBA"/>
</dbReference>
<dbReference type="GO" id="GO:0001591">
    <property type="term" value="F:dopamine neurotransmitter receptor activity, coupled via Gi/Go"/>
    <property type="evidence" value="ECO:0007669"/>
    <property type="project" value="TreeGrafter"/>
</dbReference>
<keyword evidence="5 10" id="KW-0297">G-protein coupled receptor</keyword>
<evidence type="ECO:0000256" key="9">
    <source>
        <dbReference type="ARBA" id="ARBA00023224"/>
    </source>
</evidence>
<evidence type="ECO:0000256" key="7">
    <source>
        <dbReference type="ARBA" id="ARBA00023157"/>
    </source>
</evidence>
<evidence type="ECO:0000313" key="14">
    <source>
        <dbReference type="Ensembl" id="ENSMAMP00000057923.1"/>
    </source>
</evidence>
<keyword evidence="3 10" id="KW-0812">Transmembrane</keyword>
<dbReference type="GO" id="GO:0051967">
    <property type="term" value="P:negative regulation of synaptic transmission, glutamatergic"/>
    <property type="evidence" value="ECO:0007669"/>
    <property type="project" value="TreeGrafter"/>
</dbReference>
<dbReference type="AlphaFoldDB" id="A0A7N8XYZ8"/>
<dbReference type="GO" id="GO:0014059">
    <property type="term" value="P:regulation of dopamine secretion"/>
    <property type="evidence" value="ECO:0007669"/>
    <property type="project" value="TreeGrafter"/>
</dbReference>
<dbReference type="PRINTS" id="PR00569">
    <property type="entry name" value="DOPAMINED4R"/>
</dbReference>
<dbReference type="GO" id="GO:0004930">
    <property type="term" value="F:G protein-coupled receptor activity"/>
    <property type="evidence" value="ECO:0007669"/>
    <property type="project" value="UniProtKB-KW"/>
</dbReference>
<evidence type="ECO:0000256" key="6">
    <source>
        <dbReference type="ARBA" id="ARBA00023136"/>
    </source>
</evidence>
<evidence type="ECO:0000259" key="13">
    <source>
        <dbReference type="PROSITE" id="PS50262"/>
    </source>
</evidence>
<dbReference type="GeneTree" id="ENSGT00940000160974"/>
<dbReference type="PROSITE" id="PS00237">
    <property type="entry name" value="G_PROTEIN_RECEP_F1_1"/>
    <property type="match status" value="1"/>
</dbReference>
<dbReference type="FunFam" id="1.20.1070.10:FF:000066">
    <property type="entry name" value="Dopamine receptor D3"/>
    <property type="match status" value="1"/>
</dbReference>
<evidence type="ECO:0000256" key="5">
    <source>
        <dbReference type="ARBA" id="ARBA00023040"/>
    </source>
</evidence>
<dbReference type="PRINTS" id="PR00242">
    <property type="entry name" value="DOPAMINER"/>
</dbReference>
<keyword evidence="8 10" id="KW-0675">Receptor</keyword>
<feature type="region of interest" description="Disordered" evidence="11">
    <location>
        <begin position="232"/>
        <end position="291"/>
    </location>
</feature>
<dbReference type="Ensembl" id="ENSMAMT00000063801.1">
    <property type="protein sequence ID" value="ENSMAMP00000057923.1"/>
    <property type="gene ID" value="ENSMAMG00000021123.2"/>
</dbReference>
<protein>
    <submittedName>
        <fullName evidence="14">Dopamine receptor D4 related sequence</fullName>
    </submittedName>
</protein>
<evidence type="ECO:0000256" key="2">
    <source>
        <dbReference type="ARBA" id="ARBA00022475"/>
    </source>
</evidence>
<evidence type="ECO:0000256" key="4">
    <source>
        <dbReference type="ARBA" id="ARBA00022989"/>
    </source>
</evidence>
<keyword evidence="7" id="KW-1015">Disulfide bond</keyword>
<dbReference type="PRINTS" id="PR00237">
    <property type="entry name" value="GPCRRHODOPSN"/>
</dbReference>
<dbReference type="Pfam" id="PF00001">
    <property type="entry name" value="7tm_1"/>
    <property type="match status" value="1"/>
</dbReference>
<dbReference type="SMART" id="SM01381">
    <property type="entry name" value="7TM_GPCR_Srsx"/>
    <property type="match status" value="1"/>
</dbReference>
<dbReference type="GO" id="GO:0043266">
    <property type="term" value="P:regulation of potassium ion transport"/>
    <property type="evidence" value="ECO:0007669"/>
    <property type="project" value="TreeGrafter"/>
</dbReference>
<feature type="transmembrane region" description="Helical" evidence="12">
    <location>
        <begin position="135"/>
        <end position="155"/>
    </location>
</feature>
<organism evidence="14 15">
    <name type="scientific">Mastacembelus armatus</name>
    <name type="common">zig-zag eel</name>
    <dbReference type="NCBI Taxonomy" id="205130"/>
    <lineage>
        <taxon>Eukaryota</taxon>
        <taxon>Metazoa</taxon>
        <taxon>Chordata</taxon>
        <taxon>Craniata</taxon>
        <taxon>Vertebrata</taxon>
        <taxon>Euteleostomi</taxon>
        <taxon>Actinopterygii</taxon>
        <taxon>Neopterygii</taxon>
        <taxon>Teleostei</taxon>
        <taxon>Neoteleostei</taxon>
        <taxon>Acanthomorphata</taxon>
        <taxon>Anabantaria</taxon>
        <taxon>Synbranchiformes</taxon>
        <taxon>Mastacembelidae</taxon>
        <taxon>Mastacembelus</taxon>
    </lineage>
</organism>
<keyword evidence="9 10" id="KW-0807">Transducer</keyword>
<dbReference type="PANTHER" id="PTHR24248">
    <property type="entry name" value="ADRENERGIC RECEPTOR-RELATED G-PROTEIN COUPLED RECEPTOR"/>
    <property type="match status" value="1"/>
</dbReference>
<feature type="transmembrane region" description="Helical" evidence="12">
    <location>
        <begin position="300"/>
        <end position="320"/>
    </location>
</feature>
<feature type="transmembrane region" description="Helical" evidence="12">
    <location>
        <begin position="175"/>
        <end position="198"/>
    </location>
</feature>
<feature type="transmembrane region" description="Helical" evidence="12">
    <location>
        <begin position="55"/>
        <end position="75"/>
    </location>
</feature>
<evidence type="ECO:0000256" key="11">
    <source>
        <dbReference type="SAM" id="MobiDB-lite"/>
    </source>
</evidence>
<evidence type="ECO:0000256" key="8">
    <source>
        <dbReference type="ARBA" id="ARBA00023170"/>
    </source>
</evidence>
<dbReference type="Proteomes" id="UP000261640">
    <property type="component" value="Unplaced"/>
</dbReference>
<dbReference type="CDD" id="cd15308">
    <property type="entry name" value="7tmA_D4_dopamine_R"/>
    <property type="match status" value="1"/>
</dbReference>
<dbReference type="InterPro" id="IPR017452">
    <property type="entry name" value="GPCR_Rhodpsn_7TM"/>
</dbReference>
<proteinExistence type="inferred from homology"/>
<dbReference type="GO" id="GO:0005886">
    <property type="term" value="C:plasma membrane"/>
    <property type="evidence" value="ECO:0007669"/>
    <property type="project" value="UniProtKB-SubCell"/>
</dbReference>
<comment type="similarity">
    <text evidence="10">Belongs to the G-protein coupled receptor 1 family.</text>
</comment>
<dbReference type="Gene3D" id="1.20.1070.10">
    <property type="entry name" value="Rhodopsin 7-helix transmembrane proteins"/>
    <property type="match status" value="1"/>
</dbReference>
<reference evidence="14" key="2">
    <citation type="submission" date="2025-09" db="UniProtKB">
        <authorList>
            <consortium name="Ensembl"/>
        </authorList>
    </citation>
    <scope>IDENTIFICATION</scope>
</reference>
<reference evidence="14" key="1">
    <citation type="submission" date="2025-08" db="UniProtKB">
        <authorList>
            <consortium name="Ensembl"/>
        </authorList>
    </citation>
    <scope>IDENTIFICATION</scope>
</reference>
<evidence type="ECO:0000313" key="15">
    <source>
        <dbReference type="Proteomes" id="UP000261640"/>
    </source>
</evidence>
<dbReference type="GO" id="GO:0060158">
    <property type="term" value="P:phospholipase C-activating dopamine receptor signaling pathway"/>
    <property type="evidence" value="ECO:0007669"/>
    <property type="project" value="TreeGrafter"/>
</dbReference>
<sequence length="372" mass="40992">LMVPQSASLHPAETHYNYLALVLGVPLILIIILGNVLVCLSVLTERSLKTATNYFIISLAVADLLLAVLVLPLYVYSEFLGGVWTLSTYICDALMTMDVMLCTASILNLCAISVDRYIAVVVPLKYNRNQFSVRQLALITATWVLSLGVASPVIFGLNQVPGRDPSVCKLEDDRFVVYSSVCSFFVPCPVMLFLYYWMFRGLRRWSGRSRSQVGQASRPTLSLHLSSALRRAKATTTGSRQKVVYTTPGSLSPTSPSAVSVMTPSVTPVSEEQQDGLGVESRRNSKSSRVSGRERKAMKVLPIVVGVFLACWTPFFVIHVTKVLCQSCDIGPTLISVVTWLGYVNSAVNPIIYTAFNAEFRNVFHKLLCCRT</sequence>
<dbReference type="InterPro" id="IPR000276">
    <property type="entry name" value="GPCR_Rhodpsn"/>
</dbReference>
<evidence type="ECO:0000256" key="10">
    <source>
        <dbReference type="RuleBase" id="RU000688"/>
    </source>
</evidence>
<feature type="compositionally biased region" description="Low complexity" evidence="11">
    <location>
        <begin position="246"/>
        <end position="270"/>
    </location>
</feature>
<feature type="transmembrane region" description="Helical" evidence="12">
    <location>
        <begin position="20"/>
        <end position="43"/>
    </location>
</feature>
<evidence type="ECO:0000256" key="3">
    <source>
        <dbReference type="ARBA" id="ARBA00022692"/>
    </source>
</evidence>
<feature type="transmembrane region" description="Helical" evidence="12">
    <location>
        <begin position="95"/>
        <end position="114"/>
    </location>
</feature>
<dbReference type="GO" id="GO:0045202">
    <property type="term" value="C:synapse"/>
    <property type="evidence" value="ECO:0007669"/>
    <property type="project" value="GOC"/>
</dbReference>
<evidence type="ECO:0000256" key="1">
    <source>
        <dbReference type="ARBA" id="ARBA00004651"/>
    </source>
</evidence>
<keyword evidence="15" id="KW-1185">Reference proteome</keyword>
<dbReference type="SUPFAM" id="SSF81321">
    <property type="entry name" value="Family A G protein-coupled receptor-like"/>
    <property type="match status" value="1"/>
</dbReference>
<dbReference type="GO" id="GO:0007195">
    <property type="term" value="P:adenylate cyclase-inhibiting dopamine receptor signaling pathway"/>
    <property type="evidence" value="ECO:0007669"/>
    <property type="project" value="InterPro"/>
</dbReference>
<dbReference type="PANTHER" id="PTHR24248:SF145">
    <property type="entry name" value="DOPAMINE RECEPTOR D4 RELATED SEQUENCE"/>
    <property type="match status" value="1"/>
</dbReference>
<dbReference type="PROSITE" id="PS50262">
    <property type="entry name" value="G_PROTEIN_RECEP_F1_2"/>
    <property type="match status" value="1"/>
</dbReference>
<keyword evidence="6 12" id="KW-0472">Membrane</keyword>
<dbReference type="InterPro" id="IPR002185">
    <property type="entry name" value="Dopamine_D4_rcpt"/>
</dbReference>
<dbReference type="InterPro" id="IPR000929">
    <property type="entry name" value="Dopamine_rcpt"/>
</dbReference>
<feature type="domain" description="G-protein coupled receptors family 1 profile" evidence="13">
    <location>
        <begin position="34"/>
        <end position="353"/>
    </location>
</feature>
<keyword evidence="4 12" id="KW-1133">Transmembrane helix</keyword>
<evidence type="ECO:0000256" key="12">
    <source>
        <dbReference type="SAM" id="Phobius"/>
    </source>
</evidence>
<name>A0A7N8XYZ8_9TELE</name>
<keyword evidence="2" id="KW-1003">Cell membrane</keyword>
<comment type="subcellular location">
    <subcellularLocation>
        <location evidence="1">Cell membrane</location>
        <topology evidence="1">Multi-pass membrane protein</topology>
    </subcellularLocation>
</comment>
<accession>A0A7N8XYZ8</accession>